<organism evidence="1 2">
    <name type="scientific">Ceraceosorus bombacis</name>
    <dbReference type="NCBI Taxonomy" id="401625"/>
    <lineage>
        <taxon>Eukaryota</taxon>
        <taxon>Fungi</taxon>
        <taxon>Dikarya</taxon>
        <taxon>Basidiomycota</taxon>
        <taxon>Ustilaginomycotina</taxon>
        <taxon>Exobasidiomycetes</taxon>
        <taxon>Ceraceosorales</taxon>
        <taxon>Ceraceosoraceae</taxon>
        <taxon>Ceraceosorus</taxon>
    </lineage>
</organism>
<reference evidence="1 2" key="1">
    <citation type="submission" date="2014-09" db="EMBL/GenBank/DDBJ databases">
        <authorList>
            <person name="Magalhaes I.L.F."/>
            <person name="Oliveira U."/>
            <person name="Santos F.R."/>
            <person name="Vidigal T.H.D.A."/>
            <person name="Brescovit A.D."/>
            <person name="Santos A.J."/>
        </authorList>
    </citation>
    <scope>NUCLEOTIDE SEQUENCE [LARGE SCALE GENOMIC DNA]</scope>
</reference>
<dbReference type="Gene3D" id="3.60.130.30">
    <property type="match status" value="1"/>
</dbReference>
<proteinExistence type="predicted"/>
<dbReference type="OrthoDB" id="2535938at2759"/>
<dbReference type="Proteomes" id="UP000054845">
    <property type="component" value="Unassembled WGS sequence"/>
</dbReference>
<keyword evidence="2" id="KW-1185">Reference proteome</keyword>
<name>A0A0P1BK19_9BASI</name>
<dbReference type="EMBL" id="CCYA01000318">
    <property type="protein sequence ID" value="CEH16419.1"/>
    <property type="molecule type" value="Genomic_DNA"/>
</dbReference>
<protein>
    <submittedName>
        <fullName evidence="1">Uncharacterized protein</fullName>
    </submittedName>
</protein>
<evidence type="ECO:0000313" key="2">
    <source>
        <dbReference type="Proteomes" id="UP000054845"/>
    </source>
</evidence>
<accession>A0A0P1BK19</accession>
<dbReference type="AlphaFoldDB" id="A0A0P1BK19"/>
<evidence type="ECO:0000313" key="1">
    <source>
        <dbReference type="EMBL" id="CEH16419.1"/>
    </source>
</evidence>
<dbReference type="STRING" id="401625.A0A0P1BK19"/>
<sequence length="197" mass="21950">MEEDNYNVEIKDNKETLLPFIYGREMSSICKRMALLFALASPSIFKLYNKVRLSLLNVAPHRLVAGTSRRMAEEMNHRRAALVAPFSSLAVNMPSNRTALGMHCDKKDAKFGMCMVMPVGAFDGAPLKLPDVGITFHNKPLDLSLFPSALLRHGNGTLTAGVRMSIVCFTQGAILKKYSRTPTVQDFPRWHPINVVD</sequence>